<protein>
    <submittedName>
        <fullName evidence="2">OLC1v1012956C1</fullName>
    </submittedName>
</protein>
<dbReference type="Proteomes" id="UP001161247">
    <property type="component" value="Chromosome 7"/>
</dbReference>
<evidence type="ECO:0000313" key="3">
    <source>
        <dbReference type="Proteomes" id="UP001161247"/>
    </source>
</evidence>
<dbReference type="AlphaFoldDB" id="A0AAV1E0D5"/>
<gene>
    <name evidence="2" type="ORF">OLC1_LOCUS19691</name>
</gene>
<keyword evidence="1" id="KW-1133">Transmembrane helix</keyword>
<keyword evidence="1" id="KW-0812">Transmembrane</keyword>
<evidence type="ECO:0000313" key="2">
    <source>
        <dbReference type="EMBL" id="CAI9112499.1"/>
    </source>
</evidence>
<reference evidence="2" key="1">
    <citation type="submission" date="2023-03" db="EMBL/GenBank/DDBJ databases">
        <authorList>
            <person name="Julca I."/>
        </authorList>
    </citation>
    <scope>NUCLEOTIDE SEQUENCE</scope>
</reference>
<organism evidence="2 3">
    <name type="scientific">Oldenlandia corymbosa var. corymbosa</name>
    <dbReference type="NCBI Taxonomy" id="529605"/>
    <lineage>
        <taxon>Eukaryota</taxon>
        <taxon>Viridiplantae</taxon>
        <taxon>Streptophyta</taxon>
        <taxon>Embryophyta</taxon>
        <taxon>Tracheophyta</taxon>
        <taxon>Spermatophyta</taxon>
        <taxon>Magnoliopsida</taxon>
        <taxon>eudicotyledons</taxon>
        <taxon>Gunneridae</taxon>
        <taxon>Pentapetalae</taxon>
        <taxon>asterids</taxon>
        <taxon>lamiids</taxon>
        <taxon>Gentianales</taxon>
        <taxon>Rubiaceae</taxon>
        <taxon>Rubioideae</taxon>
        <taxon>Spermacoceae</taxon>
        <taxon>Hedyotis-Oldenlandia complex</taxon>
        <taxon>Oldenlandia</taxon>
    </lineage>
</organism>
<sequence>MQKPIGVFRGIIIVAFVASSMDFAIWDVSPPLRPARIRIVRPTVRKPRTVALLLKMQFAVESEEISQDDMDDDNVEVVFQEELPRRTVSATDSFLENPSSENVPNDASSLYADKALLVGEFANDGDVGRVSNDREEVHVD</sequence>
<keyword evidence="1" id="KW-0472">Membrane</keyword>
<feature type="transmembrane region" description="Helical" evidence="1">
    <location>
        <begin position="7"/>
        <end position="26"/>
    </location>
</feature>
<proteinExistence type="predicted"/>
<evidence type="ECO:0000256" key="1">
    <source>
        <dbReference type="SAM" id="Phobius"/>
    </source>
</evidence>
<accession>A0AAV1E0D5</accession>
<name>A0AAV1E0D5_OLDCO</name>
<dbReference type="EMBL" id="OX459124">
    <property type="protein sequence ID" value="CAI9112499.1"/>
    <property type="molecule type" value="Genomic_DNA"/>
</dbReference>
<keyword evidence="3" id="KW-1185">Reference proteome</keyword>